<name>A0A1X7UU72_AMPQE</name>
<reference evidence="2" key="1">
    <citation type="submission" date="2017-05" db="UniProtKB">
        <authorList>
            <consortium name="EnsemblMetazoa"/>
        </authorList>
    </citation>
    <scope>IDENTIFICATION</scope>
</reference>
<dbReference type="InterPro" id="IPR043128">
    <property type="entry name" value="Rev_trsase/Diguanyl_cyclase"/>
</dbReference>
<dbReference type="InParanoid" id="A0A1X7UU72"/>
<accession>A0A1X7UU72</accession>
<evidence type="ECO:0000259" key="1">
    <source>
        <dbReference type="PROSITE" id="PS50878"/>
    </source>
</evidence>
<proteinExistence type="predicted"/>
<dbReference type="EnsemblMetazoa" id="Aqu2.1.31323_001">
    <property type="protein sequence ID" value="Aqu2.1.31323_001"/>
    <property type="gene ID" value="Aqu2.1.31323"/>
</dbReference>
<dbReference type="AlphaFoldDB" id="A0A1X7UU72"/>
<feature type="domain" description="Reverse transcriptase" evidence="1">
    <location>
        <begin position="1"/>
        <end position="52"/>
    </location>
</feature>
<dbReference type="PROSITE" id="PS50878">
    <property type="entry name" value="RT_POL"/>
    <property type="match status" value="1"/>
</dbReference>
<sequence length="52" mass="6164">VYIDDVLVASSDEAEHKNHLTQIFNCFKDYEVFINPDKYMNLVNPHYTFLVI</sequence>
<organism evidence="2">
    <name type="scientific">Amphimedon queenslandica</name>
    <name type="common">Sponge</name>
    <dbReference type="NCBI Taxonomy" id="400682"/>
    <lineage>
        <taxon>Eukaryota</taxon>
        <taxon>Metazoa</taxon>
        <taxon>Porifera</taxon>
        <taxon>Demospongiae</taxon>
        <taxon>Heteroscleromorpha</taxon>
        <taxon>Haplosclerida</taxon>
        <taxon>Niphatidae</taxon>
        <taxon>Amphimedon</taxon>
    </lineage>
</organism>
<protein>
    <recommendedName>
        <fullName evidence="1">Reverse transcriptase domain-containing protein</fullName>
    </recommendedName>
</protein>
<dbReference type="Gene3D" id="3.30.70.270">
    <property type="match status" value="1"/>
</dbReference>
<dbReference type="Pfam" id="PF00078">
    <property type="entry name" value="RVT_1"/>
    <property type="match status" value="1"/>
</dbReference>
<evidence type="ECO:0000313" key="2">
    <source>
        <dbReference type="EnsemblMetazoa" id="Aqu2.1.31323_001"/>
    </source>
</evidence>
<dbReference type="SUPFAM" id="SSF56672">
    <property type="entry name" value="DNA/RNA polymerases"/>
    <property type="match status" value="1"/>
</dbReference>
<dbReference type="InterPro" id="IPR043502">
    <property type="entry name" value="DNA/RNA_pol_sf"/>
</dbReference>
<dbReference type="InterPro" id="IPR000477">
    <property type="entry name" value="RT_dom"/>
</dbReference>